<proteinExistence type="predicted"/>
<dbReference type="Gene3D" id="3.30.160.60">
    <property type="entry name" value="Classic Zinc Finger"/>
    <property type="match status" value="2"/>
</dbReference>
<sequence length="327" mass="35901">MNLAQLVTSDNRGESVTHSMALTSREDQMQPRVMPCGVIPSISIPKNIYQHSNPPSYAHLRTDQAPLSPPEEEPIRCSLPPISTLLKGVDSILPDSEFKRHKHNLSGDREWNRRPPSHASTQAARYRTILPRTPLLRPGSGFQDARHSPAASSVSSRSISVANLTAPSTGDPKRHHFSAPSQSHHSSRLSLSQEGPYSTTVSQSHVPPFTSPIEPPANASYTPLSVHQQQMGSAAMSPTAWQHHHYFPLSNASAYALNQGRHICQTCNKAFLRPSTLRIHSHSHTGEKPFRCPHVGCGKAFSVRSNMKRHERGCHTGRATTSSTLVS</sequence>
<evidence type="ECO:0000256" key="4">
    <source>
        <dbReference type="ARBA" id="ARBA00022833"/>
    </source>
</evidence>
<evidence type="ECO:0000256" key="5">
    <source>
        <dbReference type="PROSITE-ProRule" id="PRU00042"/>
    </source>
</evidence>
<organism evidence="8 9">
    <name type="scientific">Coccidioides immitis (strain RS)</name>
    <name type="common">Valley fever fungus</name>
    <dbReference type="NCBI Taxonomy" id="246410"/>
    <lineage>
        <taxon>Eukaryota</taxon>
        <taxon>Fungi</taxon>
        <taxon>Dikarya</taxon>
        <taxon>Ascomycota</taxon>
        <taxon>Pezizomycotina</taxon>
        <taxon>Eurotiomycetes</taxon>
        <taxon>Eurotiomycetidae</taxon>
        <taxon>Onygenales</taxon>
        <taxon>Onygenaceae</taxon>
        <taxon>Coccidioides</taxon>
    </lineage>
</organism>
<dbReference type="AlphaFoldDB" id="A0A0E1RZ39"/>
<dbReference type="OMA" id="SHKEAHH"/>
<evidence type="ECO:0000256" key="2">
    <source>
        <dbReference type="ARBA" id="ARBA00022737"/>
    </source>
</evidence>
<evidence type="ECO:0000256" key="6">
    <source>
        <dbReference type="SAM" id="MobiDB-lite"/>
    </source>
</evidence>
<reference evidence="9" key="1">
    <citation type="journal article" date="2009" name="Genome Res.">
        <title>Comparative genomic analyses of the human fungal pathogens Coccidioides and their relatives.</title>
        <authorList>
            <person name="Sharpton T.J."/>
            <person name="Stajich J.E."/>
            <person name="Rounsley S.D."/>
            <person name="Gardner M.J."/>
            <person name="Wortman J.R."/>
            <person name="Jordar V.S."/>
            <person name="Maiti R."/>
            <person name="Kodira C.D."/>
            <person name="Neafsey D.E."/>
            <person name="Zeng Q."/>
            <person name="Hung C.-Y."/>
            <person name="McMahan C."/>
            <person name="Muszewska A."/>
            <person name="Grynberg M."/>
            <person name="Mandel M.A."/>
            <person name="Kellner E.M."/>
            <person name="Barker B.M."/>
            <person name="Galgiani J.N."/>
            <person name="Orbach M.J."/>
            <person name="Kirkland T.N."/>
            <person name="Cole G.T."/>
            <person name="Henn M.R."/>
            <person name="Birren B.W."/>
            <person name="Taylor J.W."/>
        </authorList>
    </citation>
    <scope>NUCLEOTIDE SEQUENCE [LARGE SCALE GENOMIC DNA]</scope>
    <source>
        <strain evidence="9">RS</strain>
    </source>
</reference>
<reference evidence="9" key="2">
    <citation type="journal article" date="2010" name="Genome Res.">
        <title>Population genomic sequencing of Coccidioides fungi reveals recent hybridization and transposon control.</title>
        <authorList>
            <person name="Neafsey D.E."/>
            <person name="Barker B.M."/>
            <person name="Sharpton T.J."/>
            <person name="Stajich J.E."/>
            <person name="Park D.J."/>
            <person name="Whiston E."/>
            <person name="Hung C.-Y."/>
            <person name="McMahan C."/>
            <person name="White J."/>
            <person name="Sykes S."/>
            <person name="Heiman D."/>
            <person name="Young S."/>
            <person name="Zeng Q."/>
            <person name="Abouelleil A."/>
            <person name="Aftuck L."/>
            <person name="Bessette D."/>
            <person name="Brown A."/>
            <person name="FitzGerald M."/>
            <person name="Lui A."/>
            <person name="Macdonald J.P."/>
            <person name="Priest M."/>
            <person name="Orbach M.J."/>
            <person name="Galgiani J.N."/>
            <person name="Kirkland T.N."/>
            <person name="Cole G.T."/>
            <person name="Birren B.W."/>
            <person name="Henn M.R."/>
            <person name="Taylor J.W."/>
            <person name="Rounsley S.D."/>
        </authorList>
    </citation>
    <scope>GENOME REANNOTATION</scope>
    <source>
        <strain evidence="9">RS</strain>
    </source>
</reference>
<feature type="domain" description="C2H2-type" evidence="7">
    <location>
        <begin position="290"/>
        <end position="320"/>
    </location>
</feature>
<dbReference type="Proteomes" id="UP000001261">
    <property type="component" value="Unassembled WGS sequence"/>
</dbReference>
<dbReference type="KEGG" id="cim:CIMG_02737"/>
<feature type="compositionally biased region" description="Polar residues" evidence="6">
    <location>
        <begin position="195"/>
        <end position="205"/>
    </location>
</feature>
<feature type="compositionally biased region" description="Low complexity" evidence="6">
    <location>
        <begin position="181"/>
        <end position="193"/>
    </location>
</feature>
<keyword evidence="1" id="KW-0479">Metal-binding</keyword>
<dbReference type="FunCoup" id="A0A0E1RZ39">
    <property type="interactions" value="259"/>
</dbReference>
<dbReference type="InterPro" id="IPR036236">
    <property type="entry name" value="Znf_C2H2_sf"/>
</dbReference>
<keyword evidence="3 5" id="KW-0863">Zinc-finger</keyword>
<dbReference type="SUPFAM" id="SSF57667">
    <property type="entry name" value="beta-beta-alpha zinc fingers"/>
    <property type="match status" value="1"/>
</dbReference>
<gene>
    <name evidence="8" type="ORF">CIMG_02737</name>
</gene>
<dbReference type="GO" id="GO:0000978">
    <property type="term" value="F:RNA polymerase II cis-regulatory region sequence-specific DNA binding"/>
    <property type="evidence" value="ECO:0007669"/>
    <property type="project" value="TreeGrafter"/>
</dbReference>
<accession>A0A0E1RZ39</accession>
<evidence type="ECO:0000256" key="3">
    <source>
        <dbReference type="ARBA" id="ARBA00022771"/>
    </source>
</evidence>
<dbReference type="RefSeq" id="XP_001248966.2">
    <property type="nucleotide sequence ID" value="XM_001248965.2"/>
</dbReference>
<evidence type="ECO:0000256" key="1">
    <source>
        <dbReference type="ARBA" id="ARBA00022723"/>
    </source>
</evidence>
<dbReference type="InParanoid" id="A0A0E1RZ39"/>
<keyword evidence="2" id="KW-0677">Repeat</keyword>
<feature type="domain" description="C2H2-type" evidence="7">
    <location>
        <begin position="262"/>
        <end position="289"/>
    </location>
</feature>
<name>A0A0E1RZ39_COCIM</name>
<feature type="region of interest" description="Disordered" evidence="6">
    <location>
        <begin position="104"/>
        <end position="221"/>
    </location>
</feature>
<dbReference type="PANTHER" id="PTHR19818">
    <property type="entry name" value="ZINC FINGER PROTEIN ZIC AND GLI"/>
    <property type="match status" value="1"/>
</dbReference>
<dbReference type="PROSITE" id="PS50157">
    <property type="entry name" value="ZINC_FINGER_C2H2_2"/>
    <property type="match status" value="2"/>
</dbReference>
<dbReference type="VEuPathDB" id="FungiDB:CIMG_02737"/>
<keyword evidence="4" id="KW-0862">Zinc</keyword>
<keyword evidence="9" id="KW-1185">Reference proteome</keyword>
<feature type="compositionally biased region" description="Low complexity" evidence="6">
    <location>
        <begin position="148"/>
        <end position="162"/>
    </location>
</feature>
<dbReference type="EMBL" id="GG704911">
    <property type="protein sequence ID" value="EAS37383.2"/>
    <property type="molecule type" value="Genomic_DNA"/>
</dbReference>
<dbReference type="FunFam" id="3.30.160.60:FF:002343">
    <property type="entry name" value="Zinc finger protein 33A"/>
    <property type="match status" value="1"/>
</dbReference>
<evidence type="ECO:0000259" key="7">
    <source>
        <dbReference type="PROSITE" id="PS50157"/>
    </source>
</evidence>
<dbReference type="GO" id="GO:0000981">
    <property type="term" value="F:DNA-binding transcription factor activity, RNA polymerase II-specific"/>
    <property type="evidence" value="ECO:0007669"/>
    <property type="project" value="TreeGrafter"/>
</dbReference>
<dbReference type="PANTHER" id="PTHR19818:SF139">
    <property type="entry name" value="PAIR-RULE PROTEIN ODD-PAIRED"/>
    <property type="match status" value="1"/>
</dbReference>
<evidence type="ECO:0000313" key="9">
    <source>
        <dbReference type="Proteomes" id="UP000001261"/>
    </source>
</evidence>
<dbReference type="PROSITE" id="PS00028">
    <property type="entry name" value="ZINC_FINGER_C2H2_1"/>
    <property type="match status" value="2"/>
</dbReference>
<dbReference type="GO" id="GO:0005634">
    <property type="term" value="C:nucleus"/>
    <property type="evidence" value="ECO:0007669"/>
    <property type="project" value="UniProtKB-ARBA"/>
</dbReference>
<dbReference type="GO" id="GO:0045944">
    <property type="term" value="P:positive regulation of transcription by RNA polymerase II"/>
    <property type="evidence" value="ECO:0007669"/>
    <property type="project" value="UniProtKB-ARBA"/>
</dbReference>
<evidence type="ECO:0000313" key="8">
    <source>
        <dbReference type="EMBL" id="EAS37383.2"/>
    </source>
</evidence>
<dbReference type="OrthoDB" id="6077919at2759"/>
<dbReference type="GeneID" id="4567096"/>
<dbReference type="SMART" id="SM00355">
    <property type="entry name" value="ZnF_C2H2"/>
    <property type="match status" value="2"/>
</dbReference>
<dbReference type="GO" id="GO:0008270">
    <property type="term" value="F:zinc ion binding"/>
    <property type="evidence" value="ECO:0007669"/>
    <property type="project" value="UniProtKB-KW"/>
</dbReference>
<dbReference type="InterPro" id="IPR050329">
    <property type="entry name" value="GLI_C2H2-zinc-finger"/>
</dbReference>
<protein>
    <submittedName>
        <fullName evidence="8">C2H2 finger domain-containing protein</fullName>
    </submittedName>
</protein>
<dbReference type="InterPro" id="IPR013087">
    <property type="entry name" value="Znf_C2H2_type"/>
</dbReference>